<feature type="domain" description="RESP18" evidence="4">
    <location>
        <begin position="35"/>
        <end position="97"/>
    </location>
</feature>
<evidence type="ECO:0000313" key="6">
    <source>
        <dbReference type="Proteomes" id="UP001482620"/>
    </source>
</evidence>
<accession>A0ABV0TQT7</accession>
<gene>
    <name evidence="5" type="ORF">ILYODFUR_025795</name>
</gene>
<feature type="compositionally biased region" description="Basic residues" evidence="3">
    <location>
        <begin position="105"/>
        <end position="116"/>
    </location>
</feature>
<keyword evidence="2" id="KW-0968">Cytoplasmic vesicle</keyword>
<comment type="subcellular location">
    <subcellularLocation>
        <location evidence="1">Cytoplasmic vesicle</location>
        <location evidence="1">Secretory vesicle</location>
    </subcellularLocation>
</comment>
<evidence type="ECO:0000256" key="1">
    <source>
        <dbReference type="ARBA" id="ARBA00004398"/>
    </source>
</evidence>
<dbReference type="InterPro" id="IPR029403">
    <property type="entry name" value="RESP18_dom"/>
</dbReference>
<reference evidence="5 6" key="1">
    <citation type="submission" date="2021-06" db="EMBL/GenBank/DDBJ databases">
        <authorList>
            <person name="Palmer J.M."/>
        </authorList>
    </citation>
    <scope>NUCLEOTIDE SEQUENCE [LARGE SCALE GENOMIC DNA]</scope>
    <source>
        <strain evidence="6">if_2019</strain>
        <tissue evidence="5">Muscle</tissue>
    </source>
</reference>
<feature type="compositionally biased region" description="Low complexity" evidence="3">
    <location>
        <begin position="117"/>
        <end position="127"/>
    </location>
</feature>
<keyword evidence="6" id="KW-1185">Reference proteome</keyword>
<dbReference type="SMART" id="SM01305">
    <property type="entry name" value="RESP18"/>
    <property type="match status" value="1"/>
</dbReference>
<evidence type="ECO:0000313" key="5">
    <source>
        <dbReference type="EMBL" id="MEQ2233827.1"/>
    </source>
</evidence>
<proteinExistence type="predicted"/>
<organism evidence="5 6">
    <name type="scientific">Ilyodon furcidens</name>
    <name type="common">goldbreast splitfin</name>
    <dbReference type="NCBI Taxonomy" id="33524"/>
    <lineage>
        <taxon>Eukaryota</taxon>
        <taxon>Metazoa</taxon>
        <taxon>Chordata</taxon>
        <taxon>Craniata</taxon>
        <taxon>Vertebrata</taxon>
        <taxon>Euteleostomi</taxon>
        <taxon>Actinopterygii</taxon>
        <taxon>Neopterygii</taxon>
        <taxon>Teleostei</taxon>
        <taxon>Neoteleostei</taxon>
        <taxon>Acanthomorphata</taxon>
        <taxon>Ovalentaria</taxon>
        <taxon>Atherinomorphae</taxon>
        <taxon>Cyprinodontiformes</taxon>
        <taxon>Goodeidae</taxon>
        <taxon>Ilyodon</taxon>
    </lineage>
</organism>
<dbReference type="PANTHER" id="PTHR46106:SF1">
    <property type="entry name" value="RECEPTOR-TYPE TYROSINE-PROTEIN PHOSPHATASE-LIKE N"/>
    <property type="match status" value="1"/>
</dbReference>
<evidence type="ECO:0000256" key="3">
    <source>
        <dbReference type="SAM" id="MobiDB-lite"/>
    </source>
</evidence>
<dbReference type="Pfam" id="PF14948">
    <property type="entry name" value="RESP18"/>
    <property type="match status" value="1"/>
</dbReference>
<feature type="region of interest" description="Disordered" evidence="3">
    <location>
        <begin position="88"/>
        <end position="131"/>
    </location>
</feature>
<protein>
    <recommendedName>
        <fullName evidence="4">RESP18 domain-containing protein</fullName>
    </recommendedName>
</protein>
<sequence length="168" mass="19349">MAQQRRVFCSLYVRCQERVFTCVRVHITQHGLFGQCRSSKEDQVQYQVTVPVLKRMQEVLKQLMLQGLSWQDDITQYILSKELKRVPRTTIPSKPNSSSPSSHLSHSKQHNSHHPNSKSGSTSSGGKYVDYMYVEPPQSPLRMQTASLDPYAYHQVYKQTCCKSGEFH</sequence>
<dbReference type="EMBL" id="JAHRIQ010037946">
    <property type="protein sequence ID" value="MEQ2233827.1"/>
    <property type="molecule type" value="Genomic_DNA"/>
</dbReference>
<dbReference type="InterPro" id="IPR033522">
    <property type="entry name" value="IA-2/IA-2_beta"/>
</dbReference>
<evidence type="ECO:0000256" key="2">
    <source>
        <dbReference type="ARBA" id="ARBA00023329"/>
    </source>
</evidence>
<dbReference type="PANTHER" id="PTHR46106">
    <property type="entry name" value="IA-2 PROTEIN TYROSINE PHOSPHATASE, ISOFORM C"/>
    <property type="match status" value="1"/>
</dbReference>
<dbReference type="Proteomes" id="UP001482620">
    <property type="component" value="Unassembled WGS sequence"/>
</dbReference>
<feature type="compositionally biased region" description="Low complexity" evidence="3">
    <location>
        <begin position="92"/>
        <end position="104"/>
    </location>
</feature>
<comment type="caution">
    <text evidence="5">The sequence shown here is derived from an EMBL/GenBank/DDBJ whole genome shotgun (WGS) entry which is preliminary data.</text>
</comment>
<name>A0ABV0TQT7_9TELE</name>
<evidence type="ECO:0000259" key="4">
    <source>
        <dbReference type="Pfam" id="PF14948"/>
    </source>
</evidence>